<evidence type="ECO:0000313" key="1">
    <source>
        <dbReference type="EMBL" id="KXS08853.1"/>
    </source>
</evidence>
<evidence type="ECO:0000313" key="2">
    <source>
        <dbReference type="Proteomes" id="UP000070544"/>
    </source>
</evidence>
<organism evidence="1 2">
    <name type="scientific">Gonapodya prolifera (strain JEL478)</name>
    <name type="common">Monoblepharis prolifera</name>
    <dbReference type="NCBI Taxonomy" id="1344416"/>
    <lineage>
        <taxon>Eukaryota</taxon>
        <taxon>Fungi</taxon>
        <taxon>Fungi incertae sedis</taxon>
        <taxon>Chytridiomycota</taxon>
        <taxon>Chytridiomycota incertae sedis</taxon>
        <taxon>Monoblepharidomycetes</taxon>
        <taxon>Monoblepharidales</taxon>
        <taxon>Gonapodyaceae</taxon>
        <taxon>Gonapodya</taxon>
    </lineage>
</organism>
<dbReference type="AlphaFoldDB" id="A0A138ZXJ4"/>
<dbReference type="Proteomes" id="UP000070544">
    <property type="component" value="Unassembled WGS sequence"/>
</dbReference>
<name>A0A138ZXJ4_GONPJ</name>
<keyword evidence="2" id="KW-1185">Reference proteome</keyword>
<reference evidence="1 2" key="1">
    <citation type="journal article" date="2015" name="Genome Biol. Evol.">
        <title>Phylogenomic analyses indicate that early fungi evolved digesting cell walls of algal ancestors of land plants.</title>
        <authorList>
            <person name="Chang Y."/>
            <person name="Wang S."/>
            <person name="Sekimoto S."/>
            <person name="Aerts A.L."/>
            <person name="Choi C."/>
            <person name="Clum A."/>
            <person name="LaButti K.M."/>
            <person name="Lindquist E.A."/>
            <person name="Yee Ngan C."/>
            <person name="Ohm R.A."/>
            <person name="Salamov A.A."/>
            <person name="Grigoriev I.V."/>
            <person name="Spatafora J.W."/>
            <person name="Berbee M.L."/>
        </authorList>
    </citation>
    <scope>NUCLEOTIDE SEQUENCE [LARGE SCALE GENOMIC DNA]</scope>
    <source>
        <strain evidence="1 2">JEL478</strain>
    </source>
</reference>
<dbReference type="EMBL" id="KQ965946">
    <property type="protein sequence ID" value="KXS08853.1"/>
    <property type="molecule type" value="Genomic_DNA"/>
</dbReference>
<protein>
    <submittedName>
        <fullName evidence="1">Uncharacterized protein</fullName>
    </submittedName>
</protein>
<accession>A0A138ZXJ4</accession>
<sequence length="125" mass="14090">MEGNIQQLIKQYRLPGNWQVALKDICMDHGTFKQVRERYKNGIQELMTGISKLGFLPTSVIILINLGNGVYSVVDRNHRLIAVFHLNNKGEEIPTLPGLMDGTMTVMAIVLRADTPDKVHWHIGP</sequence>
<gene>
    <name evidence="1" type="ORF">M427DRAFT_39887</name>
</gene>
<proteinExistence type="predicted"/>